<accession>A0ABT3R0C1</accession>
<evidence type="ECO:0000313" key="1">
    <source>
        <dbReference type="EMBL" id="MCX2722679.1"/>
    </source>
</evidence>
<evidence type="ECO:0000313" key="2">
    <source>
        <dbReference type="Proteomes" id="UP001300261"/>
    </source>
</evidence>
<protein>
    <submittedName>
        <fullName evidence="1">Uncharacterized protein</fullName>
    </submittedName>
</protein>
<comment type="caution">
    <text evidence="1">The sequence shown here is derived from an EMBL/GenBank/DDBJ whole genome shotgun (WGS) entry which is preliminary data.</text>
</comment>
<dbReference type="EMBL" id="JAPEVI010000003">
    <property type="protein sequence ID" value="MCX2722679.1"/>
    <property type="molecule type" value="Genomic_DNA"/>
</dbReference>
<dbReference type="RefSeq" id="WP_265962339.1">
    <property type="nucleotide sequence ID" value="NZ_JAPEVI010000003.1"/>
</dbReference>
<reference evidence="1 2" key="1">
    <citation type="journal article" date="2016" name="Int. J. Syst. Evol. Microbiol.">
        <title>Labrenzia salina sp. nov., isolated from the rhizosphere of the halophyte Arthrocnemum macrostachyum.</title>
        <authorList>
            <person name="Camacho M."/>
            <person name="Redondo-Gomez S."/>
            <person name="Rodriguez-Llorente I."/>
            <person name="Rohde M."/>
            <person name="Sproer C."/>
            <person name="Schumann P."/>
            <person name="Klenk H.P."/>
            <person name="Montero-Calasanz M.D.C."/>
        </authorList>
    </citation>
    <scope>NUCLEOTIDE SEQUENCE [LARGE SCALE GENOMIC DNA]</scope>
    <source>
        <strain evidence="1 2">DSM 29163</strain>
    </source>
</reference>
<dbReference type="Proteomes" id="UP001300261">
    <property type="component" value="Unassembled WGS sequence"/>
</dbReference>
<proteinExistence type="predicted"/>
<organism evidence="1 2">
    <name type="scientific">Roseibium salinum</name>
    <dbReference type="NCBI Taxonomy" id="1604349"/>
    <lineage>
        <taxon>Bacteria</taxon>
        <taxon>Pseudomonadati</taxon>
        <taxon>Pseudomonadota</taxon>
        <taxon>Alphaproteobacteria</taxon>
        <taxon>Hyphomicrobiales</taxon>
        <taxon>Stappiaceae</taxon>
        <taxon>Roseibium</taxon>
    </lineage>
</organism>
<sequence length="53" mass="5862">MGLQIRLPKAALPALVLSPALFPWHFKRAFCLFLNCRIALAGQMAGTGFCRFP</sequence>
<name>A0ABT3R0C1_9HYPH</name>
<gene>
    <name evidence="1" type="ORF">ON753_09820</name>
</gene>
<keyword evidence="2" id="KW-1185">Reference proteome</keyword>